<accession>A0ABT9MAJ5</accession>
<organism evidence="2 3">
    <name type="scientific">Deinococcus enclensis</name>
    <dbReference type="NCBI Taxonomy" id="1049582"/>
    <lineage>
        <taxon>Bacteria</taxon>
        <taxon>Thermotogati</taxon>
        <taxon>Deinococcota</taxon>
        <taxon>Deinococci</taxon>
        <taxon>Deinococcales</taxon>
        <taxon>Deinococcaceae</taxon>
        <taxon>Deinococcus</taxon>
    </lineage>
</organism>
<feature type="region of interest" description="Disordered" evidence="1">
    <location>
        <begin position="82"/>
        <end position="156"/>
    </location>
</feature>
<feature type="compositionally biased region" description="Basic and acidic residues" evidence="1">
    <location>
        <begin position="82"/>
        <end position="92"/>
    </location>
</feature>
<comment type="caution">
    <text evidence="2">The sequence shown here is derived from an EMBL/GenBank/DDBJ whole genome shotgun (WGS) entry which is preliminary data.</text>
</comment>
<keyword evidence="3" id="KW-1185">Reference proteome</keyword>
<evidence type="ECO:0000313" key="3">
    <source>
        <dbReference type="Proteomes" id="UP001232163"/>
    </source>
</evidence>
<feature type="compositionally biased region" description="Low complexity" evidence="1">
    <location>
        <begin position="136"/>
        <end position="146"/>
    </location>
</feature>
<feature type="compositionally biased region" description="Basic and acidic residues" evidence="1">
    <location>
        <begin position="147"/>
        <end position="156"/>
    </location>
</feature>
<evidence type="ECO:0000256" key="1">
    <source>
        <dbReference type="SAM" id="MobiDB-lite"/>
    </source>
</evidence>
<sequence>MLDSILNTVKKASERVQRRGEEVAQVARLRLEVFQLGRELDATYARLGRSYHGNAGAETLHGVRDEIRRIEEEITSRERLIAELGEDPKAPHTEGQQDLIAPVSPTPASGTPSAGPGTGTVNRPPFQDGGEGGSAGTAPSTGTGADSDARPDGTSS</sequence>
<evidence type="ECO:0000313" key="2">
    <source>
        <dbReference type="EMBL" id="MDP9763607.1"/>
    </source>
</evidence>
<dbReference type="EMBL" id="JAURUR010000002">
    <property type="protein sequence ID" value="MDP9763607.1"/>
    <property type="molecule type" value="Genomic_DNA"/>
</dbReference>
<proteinExistence type="predicted"/>
<name>A0ABT9MAJ5_9DEIO</name>
<gene>
    <name evidence="2" type="ORF">QO006_001024</name>
</gene>
<feature type="compositionally biased region" description="Low complexity" evidence="1">
    <location>
        <begin position="101"/>
        <end position="121"/>
    </location>
</feature>
<dbReference type="RefSeq" id="WP_307464645.1">
    <property type="nucleotide sequence ID" value="NZ_JAURUR010000002.1"/>
</dbReference>
<protein>
    <submittedName>
        <fullName evidence="2">Uncharacterized protein</fullName>
    </submittedName>
</protein>
<reference evidence="2 3" key="1">
    <citation type="submission" date="2023-07" db="EMBL/GenBank/DDBJ databases">
        <title>Genomic Encyclopedia of Type Strains, Phase IV (KMG-IV): sequencing the most valuable type-strain genomes for metagenomic binning, comparative biology and taxonomic classification.</title>
        <authorList>
            <person name="Goeker M."/>
        </authorList>
    </citation>
    <scope>NUCLEOTIDE SEQUENCE [LARGE SCALE GENOMIC DNA]</scope>
    <source>
        <strain evidence="2 3">NIO-1023</strain>
    </source>
</reference>
<dbReference type="Proteomes" id="UP001232163">
    <property type="component" value="Unassembled WGS sequence"/>
</dbReference>